<proteinExistence type="predicted"/>
<dbReference type="Ensembl" id="ENSCCNT00000029260.1">
    <property type="protein sequence ID" value="ENSCCNP00000022866.1"/>
    <property type="gene ID" value="ENSCCNG00000022494.1"/>
</dbReference>
<protein>
    <submittedName>
        <fullName evidence="2">Uncharacterized protein</fullName>
    </submittedName>
</protein>
<sequence length="56" mass="6620">MLASAPRLNPADWPMKTSELRQRKGSVRKQRLLSWAWQQGRGREVEILQSEKQTER</sequence>
<feature type="region of interest" description="Disordered" evidence="1">
    <location>
        <begin position="1"/>
        <end position="25"/>
    </location>
</feature>
<reference evidence="2" key="1">
    <citation type="submission" date="2023-09" db="UniProtKB">
        <authorList>
            <consortium name="Ensembl"/>
        </authorList>
    </citation>
    <scope>IDENTIFICATION</scope>
</reference>
<organism evidence="2">
    <name type="scientific">Castor canadensis</name>
    <name type="common">American beaver</name>
    <dbReference type="NCBI Taxonomy" id="51338"/>
    <lineage>
        <taxon>Eukaryota</taxon>
        <taxon>Metazoa</taxon>
        <taxon>Chordata</taxon>
        <taxon>Craniata</taxon>
        <taxon>Vertebrata</taxon>
        <taxon>Euteleostomi</taxon>
        <taxon>Mammalia</taxon>
        <taxon>Eutheria</taxon>
        <taxon>Euarchontoglires</taxon>
        <taxon>Glires</taxon>
        <taxon>Rodentia</taxon>
        <taxon>Castorimorpha</taxon>
        <taxon>Castoridae</taxon>
        <taxon>Castor</taxon>
    </lineage>
</organism>
<name>A0A8C0X5S5_CASCN</name>
<dbReference type="AlphaFoldDB" id="A0A8C0X5S5"/>
<evidence type="ECO:0000313" key="2">
    <source>
        <dbReference type="Ensembl" id="ENSCCNP00000022866.1"/>
    </source>
</evidence>
<accession>A0A8C0X5S5</accession>
<evidence type="ECO:0000256" key="1">
    <source>
        <dbReference type="SAM" id="MobiDB-lite"/>
    </source>
</evidence>